<evidence type="ECO:0000313" key="1">
    <source>
        <dbReference type="EMBL" id="CAK5078628.1"/>
    </source>
</evidence>
<evidence type="ECO:0000313" key="2">
    <source>
        <dbReference type="Proteomes" id="UP001497535"/>
    </source>
</evidence>
<proteinExistence type="predicted"/>
<dbReference type="Proteomes" id="UP001497535">
    <property type="component" value="Unassembled WGS sequence"/>
</dbReference>
<gene>
    <name evidence="1" type="ORF">MENTE1834_LOCUS25697</name>
</gene>
<keyword evidence="2" id="KW-1185">Reference proteome</keyword>
<accession>A0ACB0ZID4</accession>
<comment type="caution">
    <text evidence="1">The sequence shown here is derived from an EMBL/GenBank/DDBJ whole genome shotgun (WGS) entry which is preliminary data.</text>
</comment>
<protein>
    <submittedName>
        <fullName evidence="1">Uncharacterized protein</fullName>
    </submittedName>
</protein>
<reference evidence="1" key="1">
    <citation type="submission" date="2023-11" db="EMBL/GenBank/DDBJ databases">
        <authorList>
            <person name="Poullet M."/>
        </authorList>
    </citation>
    <scope>NUCLEOTIDE SEQUENCE</scope>
    <source>
        <strain evidence="1">E1834</strain>
    </source>
</reference>
<dbReference type="EMBL" id="CAVMJV010000036">
    <property type="protein sequence ID" value="CAK5078628.1"/>
    <property type="molecule type" value="Genomic_DNA"/>
</dbReference>
<sequence>MIKGQKFRFADDRKFFNFSNTWCYKEEKHLKAEKWEIVDNNYQNNTNDKNFTHLFTFNIMPIKAMRQSMQNLLGGCKKNPAEPGCDKDATLLKCDNISIKFVRKFPLPS</sequence>
<organism evidence="1 2">
    <name type="scientific">Meloidogyne enterolobii</name>
    <name type="common">Root-knot nematode worm</name>
    <name type="synonym">Meloidogyne mayaguensis</name>
    <dbReference type="NCBI Taxonomy" id="390850"/>
    <lineage>
        <taxon>Eukaryota</taxon>
        <taxon>Metazoa</taxon>
        <taxon>Ecdysozoa</taxon>
        <taxon>Nematoda</taxon>
        <taxon>Chromadorea</taxon>
        <taxon>Rhabditida</taxon>
        <taxon>Tylenchina</taxon>
        <taxon>Tylenchomorpha</taxon>
        <taxon>Tylenchoidea</taxon>
        <taxon>Meloidogynidae</taxon>
        <taxon>Meloidogyninae</taxon>
        <taxon>Meloidogyne</taxon>
    </lineage>
</organism>
<name>A0ACB0ZID4_MELEN</name>